<dbReference type="InterPro" id="IPR023393">
    <property type="entry name" value="START-like_dom_sf"/>
</dbReference>
<comment type="similarity">
    <text evidence="1">Belongs to the AHA1 family.</text>
</comment>
<dbReference type="GO" id="GO:0005829">
    <property type="term" value="C:cytosol"/>
    <property type="evidence" value="ECO:0007669"/>
    <property type="project" value="TreeGrafter"/>
</dbReference>
<feature type="region of interest" description="Disordered" evidence="2">
    <location>
        <begin position="97"/>
        <end position="118"/>
    </location>
</feature>
<sequence length="343" mass="38386">MAKWGEGDPRWIVEDRPDATNVNNWHWTEKNAAAWSKKKLESLLVGLVIDDEKVGRGEITKIDKCDGDASANNRKAKLIFFYEWDLRLEWKGKLNGSDAEHHGTVEVPNLSDENDESDLDISVQIKSTGAGTEVMKEMMRKKGAEIIRKKLGEYVTALKTEFTTGMILPSNKQQSGGANNVKPTVTKTQFNNAANNLSRMEKLDIGVKLSTLTHNDTQQFKCTAQELYNALTVGEMVQAFTGGPAKLATEKGGAFSLLGGNISGTFQELSPATRLVQQWRLKSWPEGHHSTVTLEFDQKDDCTELRLTQTEVPASELERTKQGWQRYYWDAIRRTFGFGAALL</sequence>
<dbReference type="SUPFAM" id="SSF55961">
    <property type="entry name" value="Bet v1-like"/>
    <property type="match status" value="1"/>
</dbReference>
<keyword evidence="5" id="KW-1185">Reference proteome</keyword>
<name>A0A6A4W0A8_AMPAM</name>
<dbReference type="GO" id="GO:0006457">
    <property type="term" value="P:protein folding"/>
    <property type="evidence" value="ECO:0007669"/>
    <property type="project" value="TreeGrafter"/>
</dbReference>
<dbReference type="SUPFAM" id="SSF103111">
    <property type="entry name" value="Activator of Hsp90 ATPase, Aha1"/>
    <property type="match status" value="1"/>
</dbReference>
<dbReference type="Proteomes" id="UP000440578">
    <property type="component" value="Unassembled WGS sequence"/>
</dbReference>
<accession>A0A6A4W0A8</accession>
<dbReference type="InterPro" id="IPR013538">
    <property type="entry name" value="ASHA1/2-like_C"/>
</dbReference>
<evidence type="ECO:0000259" key="3">
    <source>
        <dbReference type="SMART" id="SM01000"/>
    </source>
</evidence>
<dbReference type="AlphaFoldDB" id="A0A6A4W0A8"/>
<comment type="caution">
    <text evidence="4">The sequence shown here is derived from an EMBL/GenBank/DDBJ whole genome shotgun (WGS) entry which is preliminary data.</text>
</comment>
<protein>
    <submittedName>
        <fullName evidence="4">Activator heat shock protein ATPase 1</fullName>
    </submittedName>
</protein>
<dbReference type="PANTHER" id="PTHR13009:SF22">
    <property type="entry name" value="LD43819P"/>
    <property type="match status" value="1"/>
</dbReference>
<dbReference type="GO" id="GO:0051087">
    <property type="term" value="F:protein-folding chaperone binding"/>
    <property type="evidence" value="ECO:0007669"/>
    <property type="project" value="InterPro"/>
</dbReference>
<dbReference type="Gene3D" id="3.15.10.20">
    <property type="entry name" value="Activator of Hsp90 ATPase Aha1, N-terminal domain"/>
    <property type="match status" value="1"/>
</dbReference>
<dbReference type="Gene3D" id="3.30.530.20">
    <property type="match status" value="1"/>
</dbReference>
<dbReference type="Pfam" id="PF08327">
    <property type="entry name" value="AHSA1"/>
    <property type="match status" value="1"/>
</dbReference>
<dbReference type="Pfam" id="PF09229">
    <property type="entry name" value="Aha1_N"/>
    <property type="match status" value="1"/>
</dbReference>
<dbReference type="PANTHER" id="PTHR13009">
    <property type="entry name" value="HEAT SHOCK PROTEIN 90 HSP90 CO-CHAPERONE AHA-1"/>
    <property type="match status" value="1"/>
</dbReference>
<evidence type="ECO:0000256" key="2">
    <source>
        <dbReference type="SAM" id="MobiDB-lite"/>
    </source>
</evidence>
<keyword evidence="4" id="KW-0346">Stress response</keyword>
<dbReference type="GO" id="GO:0001671">
    <property type="term" value="F:ATPase activator activity"/>
    <property type="evidence" value="ECO:0007669"/>
    <property type="project" value="InterPro"/>
</dbReference>
<evidence type="ECO:0000313" key="5">
    <source>
        <dbReference type="Proteomes" id="UP000440578"/>
    </source>
</evidence>
<evidence type="ECO:0000256" key="1">
    <source>
        <dbReference type="ARBA" id="ARBA00006817"/>
    </source>
</evidence>
<dbReference type="InterPro" id="IPR036338">
    <property type="entry name" value="Aha1"/>
</dbReference>
<dbReference type="SMART" id="SM01000">
    <property type="entry name" value="Aha1_N"/>
    <property type="match status" value="1"/>
</dbReference>
<dbReference type="InterPro" id="IPR015310">
    <property type="entry name" value="AHSA1-like_N"/>
</dbReference>
<reference evidence="4 5" key="1">
    <citation type="submission" date="2019-07" db="EMBL/GenBank/DDBJ databases">
        <title>Draft genome assembly of a fouling barnacle, Amphibalanus amphitrite (Darwin, 1854): The first reference genome for Thecostraca.</title>
        <authorList>
            <person name="Kim W."/>
        </authorList>
    </citation>
    <scope>NUCLEOTIDE SEQUENCE [LARGE SCALE GENOMIC DNA]</scope>
    <source>
        <strain evidence="4">SNU_AA5</strain>
        <tissue evidence="4">Soma without cirri and trophi</tissue>
    </source>
</reference>
<feature type="domain" description="Activator of Hsp90 ATPase AHSA1-like N-terminal" evidence="3">
    <location>
        <begin position="29"/>
        <end position="166"/>
    </location>
</feature>
<dbReference type="CDD" id="cd08892">
    <property type="entry name" value="SRPBCC_Aha1"/>
    <property type="match status" value="1"/>
</dbReference>
<organism evidence="4 5">
    <name type="scientific">Amphibalanus amphitrite</name>
    <name type="common">Striped barnacle</name>
    <name type="synonym">Balanus amphitrite</name>
    <dbReference type="NCBI Taxonomy" id="1232801"/>
    <lineage>
        <taxon>Eukaryota</taxon>
        <taxon>Metazoa</taxon>
        <taxon>Ecdysozoa</taxon>
        <taxon>Arthropoda</taxon>
        <taxon>Crustacea</taxon>
        <taxon>Multicrustacea</taxon>
        <taxon>Cirripedia</taxon>
        <taxon>Thoracica</taxon>
        <taxon>Thoracicalcarea</taxon>
        <taxon>Balanomorpha</taxon>
        <taxon>Balanoidea</taxon>
        <taxon>Balanidae</taxon>
        <taxon>Amphibalaninae</taxon>
        <taxon>Amphibalanus</taxon>
    </lineage>
</organism>
<dbReference type="EMBL" id="VIIS01001246">
    <property type="protein sequence ID" value="KAF0300646.1"/>
    <property type="molecule type" value="Genomic_DNA"/>
</dbReference>
<dbReference type="OrthoDB" id="567237at2759"/>
<proteinExistence type="inferred from homology"/>
<evidence type="ECO:0000313" key="4">
    <source>
        <dbReference type="EMBL" id="KAF0300646.1"/>
    </source>
</evidence>
<gene>
    <name evidence="4" type="primary">AHSA1_1</name>
    <name evidence="4" type="ORF">FJT64_026854</name>
</gene>